<accession>A0ABW1X0X9</accession>
<organism evidence="2 3">
    <name type="scientific">Luteococcus sanguinis</name>
    <dbReference type="NCBI Taxonomy" id="174038"/>
    <lineage>
        <taxon>Bacteria</taxon>
        <taxon>Bacillati</taxon>
        <taxon>Actinomycetota</taxon>
        <taxon>Actinomycetes</taxon>
        <taxon>Propionibacteriales</taxon>
        <taxon>Propionibacteriaceae</taxon>
        <taxon>Luteococcus</taxon>
    </lineage>
</organism>
<evidence type="ECO:0000313" key="3">
    <source>
        <dbReference type="Proteomes" id="UP001596266"/>
    </source>
</evidence>
<dbReference type="EMBL" id="JBHSUA010000018">
    <property type="protein sequence ID" value="MFC6397154.1"/>
    <property type="molecule type" value="Genomic_DNA"/>
</dbReference>
<protein>
    <submittedName>
        <fullName evidence="2">Uncharacterized protein</fullName>
    </submittedName>
</protein>
<evidence type="ECO:0000256" key="1">
    <source>
        <dbReference type="SAM" id="SignalP"/>
    </source>
</evidence>
<keyword evidence="3" id="KW-1185">Reference proteome</keyword>
<dbReference type="Proteomes" id="UP001596266">
    <property type="component" value="Unassembled WGS sequence"/>
</dbReference>
<comment type="caution">
    <text evidence="2">The sequence shown here is derived from an EMBL/GenBank/DDBJ whole genome shotgun (WGS) entry which is preliminary data.</text>
</comment>
<dbReference type="SUPFAM" id="SSF82171">
    <property type="entry name" value="DPP6 N-terminal domain-like"/>
    <property type="match status" value="1"/>
</dbReference>
<proteinExistence type="predicted"/>
<keyword evidence="1" id="KW-0732">Signal</keyword>
<reference evidence="3" key="1">
    <citation type="journal article" date="2019" name="Int. J. Syst. Evol. Microbiol.">
        <title>The Global Catalogue of Microorganisms (GCM) 10K type strain sequencing project: providing services to taxonomists for standard genome sequencing and annotation.</title>
        <authorList>
            <consortium name="The Broad Institute Genomics Platform"/>
            <consortium name="The Broad Institute Genome Sequencing Center for Infectious Disease"/>
            <person name="Wu L."/>
            <person name="Ma J."/>
        </authorList>
    </citation>
    <scope>NUCLEOTIDE SEQUENCE [LARGE SCALE GENOMIC DNA]</scope>
    <source>
        <strain evidence="3">CGMCC 1.15277</strain>
    </source>
</reference>
<dbReference type="RefSeq" id="WP_343884651.1">
    <property type="nucleotide sequence ID" value="NZ_BAAAKI010000003.1"/>
</dbReference>
<sequence>MNHKSTLAAVFGGALLAGSLLAPTAQAATPLTPDGWAAAIIGPTGKTTGRQLVMVSPTGAQYTVRSVGASWHVLQLSKDGRKVLLIGVTPDDQYRYAVVDRTRNTWTSVGVGPDQVAVDKLSSAAVIVWPEDGTVARRKVGTKVLTTYRLNTTGTWQQSPDGWKVVAETGKKFVVFNTTTGAKLRTLWLPSTNYSSCDMGHWDSNTTFTATCFPKTLPGPTVVFRYSTAGGSPVRLTNSTLVKSASPKILLDSWSTAKGQVVMGAIGYTEDPGIFGRVANSKVTWLAPATKCAAPIDVVGTSLYQLTGPYCQGTSKALSRHDLATAKTTVLAGGTRNPGQELDSFAIQNAQEAW</sequence>
<gene>
    <name evidence="2" type="ORF">ACFP57_09210</name>
</gene>
<feature type="chain" id="PRO_5046439555" evidence="1">
    <location>
        <begin position="28"/>
        <end position="354"/>
    </location>
</feature>
<name>A0ABW1X0X9_9ACTN</name>
<feature type="signal peptide" evidence="1">
    <location>
        <begin position="1"/>
        <end position="27"/>
    </location>
</feature>
<evidence type="ECO:0000313" key="2">
    <source>
        <dbReference type="EMBL" id="MFC6397154.1"/>
    </source>
</evidence>